<comment type="caution">
    <text evidence="1">The sequence shown here is derived from an EMBL/GenBank/DDBJ whole genome shotgun (WGS) entry which is preliminary data.</text>
</comment>
<name>A0A561XXR8_ACIDE</name>
<dbReference type="EMBL" id="VJWE01000002">
    <property type="protein sequence ID" value="TWG40914.1"/>
    <property type="molecule type" value="Genomic_DNA"/>
</dbReference>
<evidence type="ECO:0000313" key="2">
    <source>
        <dbReference type="Proteomes" id="UP000321485"/>
    </source>
</evidence>
<gene>
    <name evidence="1" type="ORF">ATF69_0203</name>
</gene>
<dbReference type="Proteomes" id="UP000321485">
    <property type="component" value="Unassembled WGS sequence"/>
</dbReference>
<accession>A0A561XXR8</accession>
<protein>
    <submittedName>
        <fullName evidence="1">Uncharacterized protein</fullName>
    </submittedName>
</protein>
<organism evidence="1 2">
    <name type="scientific">Acidovorax delafieldii</name>
    <name type="common">Pseudomonas delafieldii</name>
    <dbReference type="NCBI Taxonomy" id="47920"/>
    <lineage>
        <taxon>Bacteria</taxon>
        <taxon>Pseudomonadati</taxon>
        <taxon>Pseudomonadota</taxon>
        <taxon>Betaproteobacteria</taxon>
        <taxon>Burkholderiales</taxon>
        <taxon>Comamonadaceae</taxon>
        <taxon>Acidovorax</taxon>
    </lineage>
</organism>
<evidence type="ECO:0000313" key="1">
    <source>
        <dbReference type="EMBL" id="TWG40914.1"/>
    </source>
</evidence>
<reference evidence="1 2" key="1">
    <citation type="journal article" date="2015" name="Stand. Genomic Sci.">
        <title>Genomic Encyclopedia of Bacterial and Archaeal Type Strains, Phase III: the genomes of soil and plant-associated and newly described type strains.</title>
        <authorList>
            <person name="Whitman W.B."/>
            <person name="Woyke T."/>
            <person name="Klenk H.P."/>
            <person name="Zhou Y."/>
            <person name="Lilburn T.G."/>
            <person name="Beck B.J."/>
            <person name="De Vos P."/>
            <person name="Vandamme P."/>
            <person name="Eisen J.A."/>
            <person name="Garrity G."/>
            <person name="Hugenholtz P."/>
            <person name="Kyrpides N.C."/>
        </authorList>
    </citation>
    <scope>NUCLEOTIDE SEQUENCE [LARGE SCALE GENOMIC DNA]</scope>
    <source>
        <strain evidence="1 2">DSM 64</strain>
    </source>
</reference>
<proteinExistence type="predicted"/>
<dbReference type="AlphaFoldDB" id="A0A561XXR8"/>
<sequence length="46" mass="5165">MPAPMPFPLHAQLRRVLCVTATAWGLNGQQRRAVLRPPQFGFAISY</sequence>